<protein>
    <submittedName>
        <fullName evidence="1">Uncharacterized protein</fullName>
    </submittedName>
</protein>
<dbReference type="EMBL" id="LAZR01034803">
    <property type="protein sequence ID" value="KKL43634.1"/>
    <property type="molecule type" value="Genomic_DNA"/>
</dbReference>
<organism evidence="1">
    <name type="scientific">marine sediment metagenome</name>
    <dbReference type="NCBI Taxonomy" id="412755"/>
    <lineage>
        <taxon>unclassified sequences</taxon>
        <taxon>metagenomes</taxon>
        <taxon>ecological metagenomes</taxon>
    </lineage>
</organism>
<name>A0A0F9C4X3_9ZZZZ</name>
<gene>
    <name evidence="1" type="ORF">LCGC14_2366860</name>
</gene>
<comment type="caution">
    <text evidence="1">The sequence shown here is derived from an EMBL/GenBank/DDBJ whole genome shotgun (WGS) entry which is preliminary data.</text>
</comment>
<sequence>MRIVSVGAHHVSYIFMPGETIPAVLPRREYPFKKCSHCNAKGVFDYK</sequence>
<accession>A0A0F9C4X3</accession>
<evidence type="ECO:0000313" key="1">
    <source>
        <dbReference type="EMBL" id="KKL43634.1"/>
    </source>
</evidence>
<proteinExistence type="predicted"/>
<reference evidence="1" key="1">
    <citation type="journal article" date="2015" name="Nature">
        <title>Complex archaea that bridge the gap between prokaryotes and eukaryotes.</title>
        <authorList>
            <person name="Spang A."/>
            <person name="Saw J.H."/>
            <person name="Jorgensen S.L."/>
            <person name="Zaremba-Niedzwiedzka K."/>
            <person name="Martijn J."/>
            <person name="Lind A.E."/>
            <person name="van Eijk R."/>
            <person name="Schleper C."/>
            <person name="Guy L."/>
            <person name="Ettema T.J."/>
        </authorList>
    </citation>
    <scope>NUCLEOTIDE SEQUENCE</scope>
</reference>
<dbReference type="AlphaFoldDB" id="A0A0F9C4X3"/>